<dbReference type="Proteomes" id="UP000651977">
    <property type="component" value="Unassembled WGS sequence"/>
</dbReference>
<reference evidence="3" key="1">
    <citation type="journal article" date="2019" name="Int. J. Syst. Evol. Microbiol.">
        <title>The Global Catalogue of Microorganisms (GCM) 10K type strain sequencing project: providing services to taxonomists for standard genome sequencing and annotation.</title>
        <authorList>
            <consortium name="The Broad Institute Genomics Platform"/>
            <consortium name="The Broad Institute Genome Sequencing Center for Infectious Disease"/>
            <person name="Wu L."/>
            <person name="Ma J."/>
        </authorList>
    </citation>
    <scope>NUCLEOTIDE SEQUENCE [LARGE SCALE GENOMIC DNA]</scope>
    <source>
        <strain evidence="3">CGMCC 1.10131</strain>
    </source>
</reference>
<evidence type="ECO:0000256" key="1">
    <source>
        <dbReference type="SAM" id="SignalP"/>
    </source>
</evidence>
<evidence type="ECO:0000313" key="2">
    <source>
        <dbReference type="EMBL" id="GGB00958.1"/>
    </source>
</evidence>
<sequence>MKKILIGLPMLLLAGTAMAEQSVNYGDPTAQFTMGGVSRSSDRTQLNGVVGWGEGNMVFVDLGLGDKRTAEDKLDYDYRLRYFKVNDGLGYSLDVVGNADSTTTLAGGMYKFQLSDKVSVFPMLYGGYLDSKHAIEVEGRDSFKNSAIAQAGLYAMYAFDGGHWLYANPKASYVARAKEFVPQLEVGAGYMLSENSSLGLKLEHTVENKISDKDTVGWISFSYYF</sequence>
<feature type="signal peptide" evidence="1">
    <location>
        <begin position="1"/>
        <end position="19"/>
    </location>
</feature>
<keyword evidence="1" id="KW-0732">Signal</keyword>
<evidence type="ECO:0000313" key="3">
    <source>
        <dbReference type="Proteomes" id="UP000651977"/>
    </source>
</evidence>
<protein>
    <recommendedName>
        <fullName evidence="4">Outer membrane protein beta-barrel domain-containing protein</fullName>
    </recommendedName>
</protein>
<keyword evidence="3" id="KW-1185">Reference proteome</keyword>
<dbReference type="EMBL" id="BMDY01000006">
    <property type="protein sequence ID" value="GGB00958.1"/>
    <property type="molecule type" value="Genomic_DNA"/>
</dbReference>
<comment type="caution">
    <text evidence="2">The sequence shown here is derived from an EMBL/GenBank/DDBJ whole genome shotgun (WGS) entry which is preliminary data.</text>
</comment>
<name>A0ABQ1I0P7_9ALTE</name>
<gene>
    <name evidence="2" type="ORF">GCM10007414_12630</name>
</gene>
<proteinExistence type="predicted"/>
<evidence type="ECO:0008006" key="4">
    <source>
        <dbReference type="Google" id="ProtNLM"/>
    </source>
</evidence>
<feature type="chain" id="PRO_5045314570" description="Outer membrane protein beta-barrel domain-containing protein" evidence="1">
    <location>
        <begin position="20"/>
        <end position="225"/>
    </location>
</feature>
<organism evidence="2 3">
    <name type="scientific">Agarivorans gilvus</name>
    <dbReference type="NCBI Taxonomy" id="680279"/>
    <lineage>
        <taxon>Bacteria</taxon>
        <taxon>Pseudomonadati</taxon>
        <taxon>Pseudomonadota</taxon>
        <taxon>Gammaproteobacteria</taxon>
        <taxon>Alteromonadales</taxon>
        <taxon>Alteromonadaceae</taxon>
        <taxon>Agarivorans</taxon>
    </lineage>
</organism>
<accession>A0ABQ1I0P7</accession>
<dbReference type="RefSeq" id="WP_229711132.1">
    <property type="nucleotide sequence ID" value="NZ_BMDY01000006.1"/>
</dbReference>